<evidence type="ECO:0000256" key="2">
    <source>
        <dbReference type="ARBA" id="ARBA00003213"/>
    </source>
</evidence>
<dbReference type="GO" id="GO:0006400">
    <property type="term" value="P:tRNA modification"/>
    <property type="evidence" value="ECO:0007669"/>
    <property type="project" value="TreeGrafter"/>
</dbReference>
<keyword evidence="6 10" id="KW-0547">Nucleotide-binding</keyword>
<organism evidence="14 15">
    <name type="scientific">Candidatus Niyogibacteria bacterium CG10_big_fil_rev_8_21_14_0_10_42_19</name>
    <dbReference type="NCBI Taxonomy" id="1974725"/>
    <lineage>
        <taxon>Bacteria</taxon>
        <taxon>Candidatus Niyogiibacteriota</taxon>
    </lineage>
</organism>
<protein>
    <recommendedName>
        <fullName evidence="10">tRNA dimethylallyltransferase</fullName>
        <ecNumber evidence="10">2.5.1.75</ecNumber>
    </recommendedName>
    <alternativeName>
        <fullName evidence="10">Dimethylallyl diphosphate:tRNA dimethylallyltransferase</fullName>
        <shortName evidence="10">DMAPP:tRNA dimethylallyltransferase</shortName>
        <shortName evidence="10">DMATase</shortName>
    </alternativeName>
    <alternativeName>
        <fullName evidence="10">Isopentenyl-diphosphate:tRNA isopentenyltransferase</fullName>
        <shortName evidence="10">IPP transferase</shortName>
        <shortName evidence="10">IPPT</shortName>
        <shortName evidence="10">IPTase</shortName>
    </alternativeName>
</protein>
<feature type="region of interest" description="Interaction with substrate tRNA" evidence="10">
    <location>
        <begin position="37"/>
        <end position="40"/>
    </location>
</feature>
<evidence type="ECO:0000256" key="11">
    <source>
        <dbReference type="RuleBase" id="RU003783"/>
    </source>
</evidence>
<dbReference type="HAMAP" id="MF_00185">
    <property type="entry name" value="IPP_trans"/>
    <property type="match status" value="1"/>
</dbReference>
<comment type="caution">
    <text evidence="10">Lacks conserved residue(s) required for the propagation of feature annotation.</text>
</comment>
<keyword evidence="5 10" id="KW-0819">tRNA processing</keyword>
<evidence type="ECO:0000256" key="10">
    <source>
        <dbReference type="HAMAP-Rule" id="MF_00185"/>
    </source>
</evidence>
<dbReference type="GO" id="GO:0052381">
    <property type="term" value="F:tRNA dimethylallyltransferase activity"/>
    <property type="evidence" value="ECO:0007669"/>
    <property type="project" value="UniProtKB-UniRule"/>
</dbReference>
<dbReference type="Pfam" id="PF01715">
    <property type="entry name" value="IPPT"/>
    <property type="match status" value="1"/>
</dbReference>
<dbReference type="InterPro" id="IPR027417">
    <property type="entry name" value="P-loop_NTPase"/>
</dbReference>
<evidence type="ECO:0000256" key="3">
    <source>
        <dbReference type="ARBA" id="ARBA00005842"/>
    </source>
</evidence>
<dbReference type="Proteomes" id="UP000229383">
    <property type="component" value="Unassembled WGS sequence"/>
</dbReference>
<evidence type="ECO:0000256" key="6">
    <source>
        <dbReference type="ARBA" id="ARBA00022741"/>
    </source>
</evidence>
<evidence type="ECO:0000256" key="12">
    <source>
        <dbReference type="RuleBase" id="RU003784"/>
    </source>
</evidence>
<evidence type="ECO:0000256" key="7">
    <source>
        <dbReference type="ARBA" id="ARBA00022840"/>
    </source>
</evidence>
<name>A0A2H0TFL3_9BACT</name>
<sequence>MDNKIKLIVILGPTSSGKTGLSIKLAKKFKGEIISADSRQVYKGLNLASGKVTKKEMAGIPHYCLDVSSVKKRYASQEFKKCADVAIKKILSKNKIPFIVGGTAFYIKALTGEIIAPEAPPNPELREKLEKKTTGELFIMLEKLDRRRAGTIERFNKRRLIRAIEIIKYTGKPVPERTDKTNDKNVLYLGIKRTKKELKKRIESRLAERLSQGMIKEILNFHESGVSWKRLEELGLEPRWVSSYLKKKISKEEVERRIIRDSLLLARHQMSWWGRDRRIHWIKNQTQAERLIIKFLK</sequence>
<keyword evidence="4 10" id="KW-0808">Transferase</keyword>
<comment type="subunit">
    <text evidence="10">Monomer.</text>
</comment>
<dbReference type="GO" id="GO:0005524">
    <property type="term" value="F:ATP binding"/>
    <property type="evidence" value="ECO:0007669"/>
    <property type="project" value="UniProtKB-UniRule"/>
</dbReference>
<evidence type="ECO:0000256" key="8">
    <source>
        <dbReference type="ARBA" id="ARBA00022842"/>
    </source>
</evidence>
<accession>A0A2H0TFL3</accession>
<proteinExistence type="inferred from homology"/>
<evidence type="ECO:0000313" key="15">
    <source>
        <dbReference type="Proteomes" id="UP000229383"/>
    </source>
</evidence>
<evidence type="ECO:0000256" key="4">
    <source>
        <dbReference type="ARBA" id="ARBA00022679"/>
    </source>
</evidence>
<comment type="cofactor">
    <cofactor evidence="1 10">
        <name>Mg(2+)</name>
        <dbReference type="ChEBI" id="CHEBI:18420"/>
    </cofactor>
</comment>
<reference evidence="15" key="1">
    <citation type="submission" date="2017-09" db="EMBL/GenBank/DDBJ databases">
        <title>Depth-based differentiation of microbial function through sediment-hosted aquifers and enrichment of novel symbionts in the deep terrestrial subsurface.</title>
        <authorList>
            <person name="Probst A.J."/>
            <person name="Ladd B."/>
            <person name="Jarett J.K."/>
            <person name="Geller-Mcgrath D.E."/>
            <person name="Sieber C.M.K."/>
            <person name="Emerson J.B."/>
            <person name="Anantharaman K."/>
            <person name="Thomas B.C."/>
            <person name="Malmstrom R."/>
            <person name="Stieglmeier M."/>
            <person name="Klingl A."/>
            <person name="Woyke T."/>
            <person name="Ryan C.M."/>
            <person name="Banfield J.F."/>
        </authorList>
    </citation>
    <scope>NUCLEOTIDE SEQUENCE [LARGE SCALE GENOMIC DNA]</scope>
</reference>
<dbReference type="PANTHER" id="PTHR11088">
    <property type="entry name" value="TRNA DIMETHYLALLYLTRANSFERASE"/>
    <property type="match status" value="1"/>
</dbReference>
<comment type="similarity">
    <text evidence="3 10 13">Belongs to the IPP transferase family.</text>
</comment>
<dbReference type="AlphaFoldDB" id="A0A2H0TFL3"/>
<feature type="binding site" evidence="10">
    <location>
        <begin position="14"/>
        <end position="19"/>
    </location>
    <ligand>
        <name>substrate</name>
    </ligand>
</feature>
<dbReference type="PANTHER" id="PTHR11088:SF60">
    <property type="entry name" value="TRNA DIMETHYLALLYLTRANSFERASE"/>
    <property type="match status" value="1"/>
</dbReference>
<evidence type="ECO:0000256" key="5">
    <source>
        <dbReference type="ARBA" id="ARBA00022694"/>
    </source>
</evidence>
<dbReference type="Gene3D" id="1.10.20.140">
    <property type="match status" value="1"/>
</dbReference>
<dbReference type="EC" id="2.5.1.75" evidence="10"/>
<evidence type="ECO:0000256" key="9">
    <source>
        <dbReference type="ARBA" id="ARBA00049563"/>
    </source>
</evidence>
<keyword evidence="8 10" id="KW-0460">Magnesium</keyword>
<gene>
    <name evidence="10 14" type="primary">miaA</name>
    <name evidence="14" type="ORF">COU46_01905</name>
</gene>
<feature type="site" description="Interaction with substrate tRNA" evidence="10">
    <location>
        <position position="126"/>
    </location>
</feature>
<keyword evidence="7 10" id="KW-0067">ATP-binding</keyword>
<evidence type="ECO:0000256" key="1">
    <source>
        <dbReference type="ARBA" id="ARBA00001946"/>
    </source>
</evidence>
<feature type="site" description="Interaction with substrate tRNA" evidence="10">
    <location>
        <position position="103"/>
    </location>
</feature>
<dbReference type="InterPro" id="IPR018022">
    <property type="entry name" value="IPT"/>
</dbReference>
<evidence type="ECO:0000313" key="14">
    <source>
        <dbReference type="EMBL" id="PIR70346.1"/>
    </source>
</evidence>
<feature type="binding site" evidence="10">
    <location>
        <begin position="12"/>
        <end position="19"/>
    </location>
    <ligand>
        <name>ATP</name>
        <dbReference type="ChEBI" id="CHEBI:30616"/>
    </ligand>
</feature>
<evidence type="ECO:0000256" key="13">
    <source>
        <dbReference type="RuleBase" id="RU003785"/>
    </source>
</evidence>
<dbReference type="Gene3D" id="3.40.50.300">
    <property type="entry name" value="P-loop containing nucleotide triphosphate hydrolases"/>
    <property type="match status" value="1"/>
</dbReference>
<dbReference type="SUPFAM" id="SSF52540">
    <property type="entry name" value="P-loop containing nucleoside triphosphate hydrolases"/>
    <property type="match status" value="1"/>
</dbReference>
<comment type="function">
    <text evidence="2 10 12">Catalyzes the transfer of a dimethylallyl group onto the adenine at position 37 in tRNAs that read codons beginning with uridine, leading to the formation of N6-(dimethylallyl)adenosine (i(6)A).</text>
</comment>
<comment type="caution">
    <text evidence="14">The sequence shown here is derived from an EMBL/GenBank/DDBJ whole genome shotgun (WGS) entry which is preliminary data.</text>
</comment>
<dbReference type="InterPro" id="IPR039657">
    <property type="entry name" value="Dimethylallyltransferase"/>
</dbReference>
<dbReference type="EMBL" id="PFCN01000023">
    <property type="protein sequence ID" value="PIR70346.1"/>
    <property type="molecule type" value="Genomic_DNA"/>
</dbReference>
<dbReference type="NCBIfam" id="TIGR00174">
    <property type="entry name" value="miaA"/>
    <property type="match status" value="1"/>
</dbReference>
<comment type="catalytic activity">
    <reaction evidence="9 10 11">
        <text>adenosine(37) in tRNA + dimethylallyl diphosphate = N(6)-dimethylallyladenosine(37) in tRNA + diphosphate</text>
        <dbReference type="Rhea" id="RHEA:26482"/>
        <dbReference type="Rhea" id="RHEA-COMP:10162"/>
        <dbReference type="Rhea" id="RHEA-COMP:10375"/>
        <dbReference type="ChEBI" id="CHEBI:33019"/>
        <dbReference type="ChEBI" id="CHEBI:57623"/>
        <dbReference type="ChEBI" id="CHEBI:74411"/>
        <dbReference type="ChEBI" id="CHEBI:74415"/>
        <dbReference type="EC" id="2.5.1.75"/>
    </reaction>
</comment>